<accession>A0A073IBG7</accession>
<reference evidence="2" key="1">
    <citation type="journal article" date="2014" name="Cell">
        <title>The Architecture of a Scrambled Genome Reveals Massive Levels of Genomic Rearrangement during Development.</title>
        <authorList>
            <person name="Chen X."/>
            <person name="Bracht J.R."/>
            <person name="Goldman A.D."/>
            <person name="Dolzhenko E."/>
            <person name="Clay D.M."/>
            <person name="Swart E.C."/>
            <person name="Perlman D.H."/>
            <person name="Doak T.G."/>
            <person name="Stuart A."/>
            <person name="Amemiya C.T."/>
            <person name="Sebra R.P."/>
            <person name="Landweber L.F."/>
        </authorList>
    </citation>
    <scope>NUCLEOTIDE SEQUENCE [LARGE SCALE GENOMIC DNA]</scope>
    <source>
        <strain evidence="2">JRB310</strain>
    </source>
</reference>
<dbReference type="SUPFAM" id="SSF56112">
    <property type="entry name" value="Protein kinase-like (PK-like)"/>
    <property type="match status" value="1"/>
</dbReference>
<proteinExistence type="predicted"/>
<organism evidence="1 2">
    <name type="scientific">Oxytricha trifallax</name>
    <dbReference type="NCBI Taxonomy" id="1172189"/>
    <lineage>
        <taxon>Eukaryota</taxon>
        <taxon>Sar</taxon>
        <taxon>Alveolata</taxon>
        <taxon>Ciliophora</taxon>
        <taxon>Intramacronucleata</taxon>
        <taxon>Spirotrichea</taxon>
        <taxon>Stichotrichia</taxon>
        <taxon>Sporadotrichida</taxon>
        <taxon>Oxytrichidae</taxon>
        <taxon>Oxytrichinae</taxon>
        <taxon>Oxytricha</taxon>
    </lineage>
</organism>
<dbReference type="AlphaFoldDB" id="A0A073IBG7"/>
<dbReference type="Proteomes" id="UP000053232">
    <property type="component" value="Unassembled WGS sequence"/>
</dbReference>
<protein>
    <recommendedName>
        <fullName evidence="3">Protein kinase domain-containing protein</fullName>
    </recommendedName>
</protein>
<dbReference type="EMBL" id="ARYC01004717">
    <property type="protein sequence ID" value="KEJ82757.1"/>
    <property type="molecule type" value="Genomic_DNA"/>
</dbReference>
<dbReference type="Gene3D" id="1.10.510.10">
    <property type="entry name" value="Transferase(Phosphotransferase) domain 1"/>
    <property type="match status" value="1"/>
</dbReference>
<evidence type="ECO:0000313" key="1">
    <source>
        <dbReference type="EMBL" id="KEJ82757.1"/>
    </source>
</evidence>
<evidence type="ECO:0000313" key="2">
    <source>
        <dbReference type="Proteomes" id="UP000053232"/>
    </source>
</evidence>
<keyword evidence="2" id="KW-1185">Reference proteome</keyword>
<name>A0A073IBG7_9SPIT</name>
<evidence type="ECO:0008006" key="3">
    <source>
        <dbReference type="Google" id="ProtNLM"/>
    </source>
</evidence>
<sequence length="427" mass="50724">MQAKNQQTEQAVYIKQKKKRHNTLEGVPEYDPTDEKFTKWCLQFGETPEQRKRPKYLIECDTCKKVRDPIQFRVSKFLKFLRIDGIYKCPINNCQLEPSSNRTEFIHHFNKYHDENQLKEVGISIKLLIKQQNKLTFQQLKKQTQLGKRRKRGPKHRDIQVEPVEVNQNLNTLKLYIEECRKHYILINDNPELEKQLYADFRLFTSFQASDLKQNAESKTQFLNNLKYLLHFRVNNFEHQNQLYGLKLSDGHITTVTRGYYSNFKQILKEDRSQKQLIFKILMNVIESLKELHAHKIIYNGLKTETIMIKSSPKLEVFFANYNHAANTTDCKENQNQTNLKFNNDLTQLMLLILELITSETEFTSIINGDQSKMKENLTNYLTNHKNSNNQLLFDILQQHLIIKKEDETPFNFDALRLALYFYSKVK</sequence>
<dbReference type="InterPro" id="IPR011009">
    <property type="entry name" value="Kinase-like_dom_sf"/>
</dbReference>
<gene>
    <name evidence="1" type="ORF">OXYTRIMIC_011</name>
</gene>
<comment type="caution">
    <text evidence="1">The sequence shown here is derived from an EMBL/GenBank/DDBJ whole genome shotgun (WGS) entry which is preliminary data.</text>
</comment>